<protein>
    <recommendedName>
        <fullName evidence="3">Retrotransposon gag domain-containing protein</fullName>
    </recommendedName>
</protein>
<dbReference type="EMBL" id="JACGWO010000013">
    <property type="protein sequence ID" value="KAK4412819.1"/>
    <property type="molecule type" value="Genomic_DNA"/>
</dbReference>
<organism evidence="1 2">
    <name type="scientific">Sesamum alatum</name>
    <dbReference type="NCBI Taxonomy" id="300844"/>
    <lineage>
        <taxon>Eukaryota</taxon>
        <taxon>Viridiplantae</taxon>
        <taxon>Streptophyta</taxon>
        <taxon>Embryophyta</taxon>
        <taxon>Tracheophyta</taxon>
        <taxon>Spermatophyta</taxon>
        <taxon>Magnoliopsida</taxon>
        <taxon>eudicotyledons</taxon>
        <taxon>Gunneridae</taxon>
        <taxon>Pentapetalae</taxon>
        <taxon>asterids</taxon>
        <taxon>lamiids</taxon>
        <taxon>Lamiales</taxon>
        <taxon>Pedaliaceae</taxon>
        <taxon>Sesamum</taxon>
    </lineage>
</organism>
<accession>A0AAE2C8C5</accession>
<proteinExistence type="predicted"/>
<sequence length="147" mass="17274">MTEKAVRETNENKVQTQLEDMLNSYMELLAGQKMIQQQLQGMMEQMQSQNKNGKTELWFQGLVEGKGMPTWNQFVQAVYERFDGTYPWMILGEFNKLRQTNVVIKYLEQFADLKAHVTIYNPKFPDAIMCIALSVDYVMTLKVQYWP</sequence>
<dbReference type="Proteomes" id="UP001293254">
    <property type="component" value="Unassembled WGS sequence"/>
</dbReference>
<reference evidence="1" key="2">
    <citation type="journal article" date="2024" name="Plant">
        <title>Genomic evolution and insights into agronomic trait innovations of Sesamum species.</title>
        <authorList>
            <person name="Miao H."/>
            <person name="Wang L."/>
            <person name="Qu L."/>
            <person name="Liu H."/>
            <person name="Sun Y."/>
            <person name="Le M."/>
            <person name="Wang Q."/>
            <person name="Wei S."/>
            <person name="Zheng Y."/>
            <person name="Lin W."/>
            <person name="Duan Y."/>
            <person name="Cao H."/>
            <person name="Xiong S."/>
            <person name="Wang X."/>
            <person name="Wei L."/>
            <person name="Li C."/>
            <person name="Ma Q."/>
            <person name="Ju M."/>
            <person name="Zhao R."/>
            <person name="Li G."/>
            <person name="Mu C."/>
            <person name="Tian Q."/>
            <person name="Mei H."/>
            <person name="Zhang T."/>
            <person name="Gao T."/>
            <person name="Zhang H."/>
        </authorList>
    </citation>
    <scope>NUCLEOTIDE SEQUENCE</scope>
    <source>
        <strain evidence="1">3651</strain>
    </source>
</reference>
<reference evidence="1" key="1">
    <citation type="submission" date="2020-06" db="EMBL/GenBank/DDBJ databases">
        <authorList>
            <person name="Li T."/>
            <person name="Hu X."/>
            <person name="Zhang T."/>
            <person name="Song X."/>
            <person name="Zhang H."/>
            <person name="Dai N."/>
            <person name="Sheng W."/>
            <person name="Hou X."/>
            <person name="Wei L."/>
        </authorList>
    </citation>
    <scope>NUCLEOTIDE SEQUENCE</scope>
    <source>
        <strain evidence="1">3651</strain>
        <tissue evidence="1">Leaf</tissue>
    </source>
</reference>
<keyword evidence="2" id="KW-1185">Reference proteome</keyword>
<dbReference type="AlphaFoldDB" id="A0AAE2C8C5"/>
<evidence type="ECO:0000313" key="2">
    <source>
        <dbReference type="Proteomes" id="UP001293254"/>
    </source>
</evidence>
<comment type="caution">
    <text evidence="1">The sequence shown here is derived from an EMBL/GenBank/DDBJ whole genome shotgun (WGS) entry which is preliminary data.</text>
</comment>
<evidence type="ECO:0008006" key="3">
    <source>
        <dbReference type="Google" id="ProtNLM"/>
    </source>
</evidence>
<gene>
    <name evidence="1" type="ORF">Salat_2929100</name>
</gene>
<evidence type="ECO:0000313" key="1">
    <source>
        <dbReference type="EMBL" id="KAK4412819.1"/>
    </source>
</evidence>
<name>A0AAE2C8C5_9LAMI</name>